<sequence length="47" mass="5561">ISRNDKFLTETALYQINDENNEFRKSTYKGFTESPETLIIDFEKNSI</sequence>
<proteinExistence type="predicted"/>
<evidence type="ECO:0000313" key="1">
    <source>
        <dbReference type="EMBL" id="CAG8795094.1"/>
    </source>
</evidence>
<dbReference type="EMBL" id="CAJVQC010055196">
    <property type="protein sequence ID" value="CAG8795094.1"/>
    <property type="molecule type" value="Genomic_DNA"/>
</dbReference>
<accession>A0ACA9RJ98</accession>
<protein>
    <submittedName>
        <fullName evidence="1">20264_t:CDS:1</fullName>
    </submittedName>
</protein>
<organism evidence="1 2">
    <name type="scientific">Racocetra persica</name>
    <dbReference type="NCBI Taxonomy" id="160502"/>
    <lineage>
        <taxon>Eukaryota</taxon>
        <taxon>Fungi</taxon>
        <taxon>Fungi incertae sedis</taxon>
        <taxon>Mucoromycota</taxon>
        <taxon>Glomeromycotina</taxon>
        <taxon>Glomeromycetes</taxon>
        <taxon>Diversisporales</taxon>
        <taxon>Gigasporaceae</taxon>
        <taxon>Racocetra</taxon>
    </lineage>
</organism>
<comment type="caution">
    <text evidence="1">The sequence shown here is derived from an EMBL/GenBank/DDBJ whole genome shotgun (WGS) entry which is preliminary data.</text>
</comment>
<keyword evidence="2" id="KW-1185">Reference proteome</keyword>
<feature type="non-terminal residue" evidence="1">
    <location>
        <position position="47"/>
    </location>
</feature>
<dbReference type="Proteomes" id="UP000789920">
    <property type="component" value="Unassembled WGS sequence"/>
</dbReference>
<evidence type="ECO:0000313" key="2">
    <source>
        <dbReference type="Proteomes" id="UP000789920"/>
    </source>
</evidence>
<feature type="non-terminal residue" evidence="1">
    <location>
        <position position="1"/>
    </location>
</feature>
<reference evidence="1" key="1">
    <citation type="submission" date="2021-06" db="EMBL/GenBank/DDBJ databases">
        <authorList>
            <person name="Kallberg Y."/>
            <person name="Tangrot J."/>
            <person name="Rosling A."/>
        </authorList>
    </citation>
    <scope>NUCLEOTIDE SEQUENCE</scope>
    <source>
        <strain evidence="1">MA461A</strain>
    </source>
</reference>
<gene>
    <name evidence="1" type="ORF">RPERSI_LOCUS19892</name>
</gene>
<name>A0ACA9RJ98_9GLOM</name>